<comment type="caution">
    <text evidence="1">The sequence shown here is derived from an EMBL/GenBank/DDBJ whole genome shotgun (WGS) entry which is preliminary data.</text>
</comment>
<sequence length="149" mass="17204">MGRENIISVIARERPEGLSKSYYYFVLNKLKELGLMKDNSINFKAVIPITDDYSHLRGILYITNERKLIYINLEERGNNRCRDCVVKESCLSAVKVISKETKIKLRRENLREAWEELIEEAWSKIVNPAVALNVSISQTDLLDVKADSK</sequence>
<accession>A0A6A9QI66</accession>
<keyword evidence="2" id="KW-1185">Reference proteome</keyword>
<evidence type="ECO:0000313" key="2">
    <source>
        <dbReference type="Proteomes" id="UP000470772"/>
    </source>
</evidence>
<protein>
    <submittedName>
        <fullName evidence="1">Uncharacterized protein</fullName>
    </submittedName>
</protein>
<reference evidence="1 2" key="1">
    <citation type="submission" date="2019-10" db="EMBL/GenBank/DDBJ databases">
        <title>Sequencing and Assembly of Multiple Reported Metal-Biooxidizing Members of the Extremely Thermoacidophilic Archaeal Family Sulfolobaceae.</title>
        <authorList>
            <person name="Counts J.A."/>
            <person name="Kelly R.M."/>
        </authorList>
    </citation>
    <scope>NUCLEOTIDE SEQUENCE [LARGE SCALE GENOMIC DNA]</scope>
    <source>
        <strain evidence="1 2">DSM 6482</strain>
    </source>
</reference>
<gene>
    <name evidence="1" type="ORF">GC250_05835</name>
</gene>
<dbReference type="AlphaFoldDB" id="A0A6A9QI66"/>
<proteinExistence type="predicted"/>
<dbReference type="EMBL" id="WGGD01000005">
    <property type="protein sequence ID" value="MUN28967.1"/>
    <property type="molecule type" value="Genomic_DNA"/>
</dbReference>
<evidence type="ECO:0000313" key="1">
    <source>
        <dbReference type="EMBL" id="MUN28967.1"/>
    </source>
</evidence>
<organism evidence="1 2">
    <name type="scientific">Sulfuracidifex metallicus DSM 6482 = JCM 9184</name>
    <dbReference type="NCBI Taxonomy" id="523847"/>
    <lineage>
        <taxon>Archaea</taxon>
        <taxon>Thermoproteota</taxon>
        <taxon>Thermoprotei</taxon>
        <taxon>Sulfolobales</taxon>
        <taxon>Sulfolobaceae</taxon>
        <taxon>Sulfuracidifex</taxon>
    </lineage>
</organism>
<name>A0A6A9QI66_SULME</name>
<dbReference type="Proteomes" id="UP000470772">
    <property type="component" value="Unassembled WGS sequence"/>
</dbReference>